<evidence type="ECO:0000256" key="1">
    <source>
        <dbReference type="SAM" id="MobiDB-lite"/>
    </source>
</evidence>
<name>A0A9J5WYV4_SOLCO</name>
<dbReference type="AlphaFoldDB" id="A0A9J5WYV4"/>
<accession>A0A9J5WYV4</accession>
<evidence type="ECO:0008006" key="4">
    <source>
        <dbReference type="Google" id="ProtNLM"/>
    </source>
</evidence>
<feature type="compositionally biased region" description="Acidic residues" evidence="1">
    <location>
        <begin position="88"/>
        <end position="98"/>
    </location>
</feature>
<sequence length="108" mass="12471">MLKRGQTFQRRGPQKVTGNSREQVCHKCGSPDHFIKFCPLWALEHQMSNLEKGKDVKSDKSIPTNRRMTNQEVDILMKKEFTTMGNSSEEESEDEEIENQSLLAIEQT</sequence>
<reference evidence="2 3" key="1">
    <citation type="submission" date="2020-09" db="EMBL/GenBank/DDBJ databases">
        <title>De no assembly of potato wild relative species, Solanum commersonii.</title>
        <authorList>
            <person name="Cho K."/>
        </authorList>
    </citation>
    <scope>NUCLEOTIDE SEQUENCE [LARGE SCALE GENOMIC DNA]</scope>
    <source>
        <strain evidence="2">LZ3.2</strain>
        <tissue evidence="2">Leaf</tissue>
    </source>
</reference>
<feature type="region of interest" description="Disordered" evidence="1">
    <location>
        <begin position="1"/>
        <end position="24"/>
    </location>
</feature>
<dbReference type="OrthoDB" id="1305869at2759"/>
<protein>
    <recommendedName>
        <fullName evidence="4">CCHC-type domain-containing protein</fullName>
    </recommendedName>
</protein>
<proteinExistence type="predicted"/>
<gene>
    <name evidence="2" type="ORF">H5410_050777</name>
</gene>
<dbReference type="Proteomes" id="UP000824120">
    <property type="component" value="Chromosome 10"/>
</dbReference>
<organism evidence="2 3">
    <name type="scientific">Solanum commersonii</name>
    <name type="common">Commerson's wild potato</name>
    <name type="synonym">Commerson's nightshade</name>
    <dbReference type="NCBI Taxonomy" id="4109"/>
    <lineage>
        <taxon>Eukaryota</taxon>
        <taxon>Viridiplantae</taxon>
        <taxon>Streptophyta</taxon>
        <taxon>Embryophyta</taxon>
        <taxon>Tracheophyta</taxon>
        <taxon>Spermatophyta</taxon>
        <taxon>Magnoliopsida</taxon>
        <taxon>eudicotyledons</taxon>
        <taxon>Gunneridae</taxon>
        <taxon>Pentapetalae</taxon>
        <taxon>asterids</taxon>
        <taxon>lamiids</taxon>
        <taxon>Solanales</taxon>
        <taxon>Solanaceae</taxon>
        <taxon>Solanoideae</taxon>
        <taxon>Solaneae</taxon>
        <taxon>Solanum</taxon>
    </lineage>
</organism>
<evidence type="ECO:0000313" key="2">
    <source>
        <dbReference type="EMBL" id="KAG5580150.1"/>
    </source>
</evidence>
<keyword evidence="3" id="KW-1185">Reference proteome</keyword>
<feature type="compositionally biased region" description="Polar residues" evidence="1">
    <location>
        <begin position="99"/>
        <end position="108"/>
    </location>
</feature>
<evidence type="ECO:0000313" key="3">
    <source>
        <dbReference type="Proteomes" id="UP000824120"/>
    </source>
</evidence>
<dbReference type="EMBL" id="JACXVP010000010">
    <property type="protein sequence ID" value="KAG5580150.1"/>
    <property type="molecule type" value="Genomic_DNA"/>
</dbReference>
<feature type="region of interest" description="Disordered" evidence="1">
    <location>
        <begin position="84"/>
        <end position="108"/>
    </location>
</feature>
<dbReference type="Gene3D" id="4.10.60.10">
    <property type="entry name" value="Zinc finger, CCHC-type"/>
    <property type="match status" value="1"/>
</dbReference>
<comment type="caution">
    <text evidence="2">The sequence shown here is derived from an EMBL/GenBank/DDBJ whole genome shotgun (WGS) entry which is preliminary data.</text>
</comment>